<dbReference type="PROSITE" id="PS00178">
    <property type="entry name" value="AA_TRNA_LIGASE_I"/>
    <property type="match status" value="1"/>
</dbReference>
<gene>
    <name evidence="8" type="primary">gltX</name>
    <name evidence="11" type="ORF">CUN48_05800</name>
</gene>
<dbReference type="InterPro" id="IPR014729">
    <property type="entry name" value="Rossmann-like_a/b/a_fold"/>
</dbReference>
<dbReference type="PRINTS" id="PR00987">
    <property type="entry name" value="TRNASYNTHGLU"/>
</dbReference>
<evidence type="ECO:0000259" key="10">
    <source>
        <dbReference type="Pfam" id="PF19269"/>
    </source>
</evidence>
<comment type="similarity">
    <text evidence="1 8">Belongs to the class-I aminoacyl-tRNA synthetase family. Glutamate--tRNA ligase type 1 subfamily.</text>
</comment>
<dbReference type="InterPro" id="IPR020058">
    <property type="entry name" value="Glu/Gln-tRNA-synth_Ib_cat-dom"/>
</dbReference>
<dbReference type="InterPro" id="IPR000924">
    <property type="entry name" value="Glu/Gln-tRNA-synth"/>
</dbReference>
<evidence type="ECO:0000256" key="5">
    <source>
        <dbReference type="ARBA" id="ARBA00022840"/>
    </source>
</evidence>
<dbReference type="GO" id="GO:0005829">
    <property type="term" value="C:cytosol"/>
    <property type="evidence" value="ECO:0007669"/>
    <property type="project" value="TreeGrafter"/>
</dbReference>
<sequence>MSVRARTRFAPSPTGDLHIGGVRTAIFSWLLARHTGGEFYLRVEDTDQERYVPGATRRILEAFDWLGLTLDGGPDHDELRAMRTNEDYPGALDDGEYKGIPGPFVQSHRLHLYKQWAEWLVAHGYAYRANETPEELQRMRAEAQARKQTFIFREEMRLRTDVRADEPHVIRMRVLPRSGRTEFDDLIKGRLSFDNAQVDDQVLLKMDGFPTYHLAVVVDDHLQGVTHVLRGDDWLPSAPKHVLLYRYFGWPEPQWAHVPNVLGTDGKKLSKRHGAQSVFEFRDQGYIPEALINFLALLGWAPGGGDEQNVFTREELIAKFSMEGIGSSPAVFDYNKLDWLNGVHIRRLPAEDLAARLVPFLARAGILVDTPEQRARLLRIVPHVQERIKKLTDAAPLVDFFFSDIHPPPAEMLVGPKMDRLQSLEALRETRRVVAEVEPFEDALLEQALRALCQALGLKPTQLFTVVRNAVTGKSVTPPLFATMAILGRKTCLIRLDRAIARLQSGM</sequence>
<dbReference type="NCBIfam" id="TIGR00464">
    <property type="entry name" value="gltX_bact"/>
    <property type="match status" value="1"/>
</dbReference>
<comment type="caution">
    <text evidence="11">The sequence shown here is derived from an EMBL/GenBank/DDBJ whole genome shotgun (WGS) entry which is preliminary data.</text>
</comment>
<dbReference type="InterPro" id="IPR004527">
    <property type="entry name" value="Glu-tRNA-ligase_bac/mito"/>
</dbReference>
<reference evidence="11 12" key="1">
    <citation type="submission" date="2017-11" db="EMBL/GenBank/DDBJ databases">
        <title>Evolution of Phototrophy in the Chloroflexi Phylum Driven by Horizontal Gene Transfer.</title>
        <authorList>
            <person name="Ward L.M."/>
            <person name="Hemp J."/>
            <person name="Shih P.M."/>
            <person name="Mcglynn S.E."/>
            <person name="Fischer W."/>
        </authorList>
    </citation>
    <scope>NUCLEOTIDE SEQUENCE [LARGE SCALE GENOMIC DNA]</scope>
    <source>
        <strain evidence="11">JP3_7</strain>
    </source>
</reference>
<name>A0A2M8QDU0_9CHLR</name>
<evidence type="ECO:0000256" key="7">
    <source>
        <dbReference type="ARBA" id="ARBA00023146"/>
    </source>
</evidence>
<dbReference type="AlphaFoldDB" id="A0A2M8QDU0"/>
<dbReference type="SUPFAM" id="SSF52374">
    <property type="entry name" value="Nucleotidylyl transferase"/>
    <property type="match status" value="1"/>
</dbReference>
<evidence type="ECO:0000256" key="6">
    <source>
        <dbReference type="ARBA" id="ARBA00022917"/>
    </source>
</evidence>
<keyword evidence="6 8" id="KW-0648">Protein biosynthesis</keyword>
<dbReference type="Proteomes" id="UP000230790">
    <property type="component" value="Unassembled WGS sequence"/>
</dbReference>
<comment type="subunit">
    <text evidence="8">Monomer.</text>
</comment>
<accession>A0A2M8QDU0</accession>
<dbReference type="InterPro" id="IPR001412">
    <property type="entry name" value="aa-tRNA-synth_I_CS"/>
</dbReference>
<dbReference type="Pfam" id="PF19269">
    <property type="entry name" value="Anticodon_2"/>
    <property type="match status" value="1"/>
</dbReference>
<keyword evidence="7 8" id="KW-0030">Aminoacyl-tRNA synthetase</keyword>
<comment type="function">
    <text evidence="8">Catalyzes the attachment of glutamate to tRNA(Glu) in a two-step reaction: glutamate is first activated by ATP to form Glu-AMP and then transferred to the acceptor end of tRNA(Glu).</text>
</comment>
<feature type="short sequence motif" description="'KMSKS' region" evidence="8">
    <location>
        <begin position="268"/>
        <end position="272"/>
    </location>
</feature>
<evidence type="ECO:0000256" key="2">
    <source>
        <dbReference type="ARBA" id="ARBA00022490"/>
    </source>
</evidence>
<dbReference type="InterPro" id="IPR049940">
    <property type="entry name" value="GluQ/Sye"/>
</dbReference>
<evidence type="ECO:0000259" key="9">
    <source>
        <dbReference type="Pfam" id="PF00749"/>
    </source>
</evidence>
<evidence type="ECO:0000256" key="1">
    <source>
        <dbReference type="ARBA" id="ARBA00007894"/>
    </source>
</evidence>
<dbReference type="SUPFAM" id="SSF48163">
    <property type="entry name" value="An anticodon-binding domain of class I aminoacyl-tRNA synthetases"/>
    <property type="match status" value="1"/>
</dbReference>
<dbReference type="InterPro" id="IPR008925">
    <property type="entry name" value="aa_tRNA-synth_I_cd-bd_sf"/>
</dbReference>
<feature type="short sequence motif" description="'HIGH' region" evidence="8">
    <location>
        <begin position="11"/>
        <end position="21"/>
    </location>
</feature>
<proteinExistence type="inferred from homology"/>
<dbReference type="Gene3D" id="3.40.50.620">
    <property type="entry name" value="HUPs"/>
    <property type="match status" value="1"/>
</dbReference>
<dbReference type="GO" id="GO:0008270">
    <property type="term" value="F:zinc ion binding"/>
    <property type="evidence" value="ECO:0007669"/>
    <property type="project" value="InterPro"/>
</dbReference>
<dbReference type="GO" id="GO:0000049">
    <property type="term" value="F:tRNA binding"/>
    <property type="evidence" value="ECO:0007669"/>
    <property type="project" value="InterPro"/>
</dbReference>
<dbReference type="PANTHER" id="PTHR43311:SF2">
    <property type="entry name" value="GLUTAMATE--TRNA LIGASE, MITOCHONDRIAL-RELATED"/>
    <property type="match status" value="1"/>
</dbReference>
<dbReference type="InterPro" id="IPR020751">
    <property type="entry name" value="aa-tRNA-synth_I_codon-bd_sub2"/>
</dbReference>
<dbReference type="InterPro" id="IPR020752">
    <property type="entry name" value="Glu-tRNA-synth_I_codon-bd_sub1"/>
</dbReference>
<dbReference type="InterPro" id="IPR045462">
    <property type="entry name" value="aa-tRNA-synth_I_cd-bd"/>
</dbReference>
<feature type="binding site" evidence="8">
    <location>
        <position position="271"/>
    </location>
    <ligand>
        <name>ATP</name>
        <dbReference type="ChEBI" id="CHEBI:30616"/>
    </ligand>
</feature>
<organism evidence="11 12">
    <name type="scientific">Candidatus Thermofonsia Clade 3 bacterium</name>
    <dbReference type="NCBI Taxonomy" id="2364212"/>
    <lineage>
        <taxon>Bacteria</taxon>
        <taxon>Bacillati</taxon>
        <taxon>Chloroflexota</taxon>
        <taxon>Candidatus Thermofontia</taxon>
        <taxon>Candidatus Thermofonsia Clade 3</taxon>
    </lineage>
</organism>
<evidence type="ECO:0000256" key="8">
    <source>
        <dbReference type="HAMAP-Rule" id="MF_00022"/>
    </source>
</evidence>
<evidence type="ECO:0000256" key="3">
    <source>
        <dbReference type="ARBA" id="ARBA00022598"/>
    </source>
</evidence>
<keyword evidence="2 8" id="KW-0963">Cytoplasm</keyword>
<comment type="catalytic activity">
    <reaction evidence="8">
        <text>tRNA(Glu) + L-glutamate + ATP = L-glutamyl-tRNA(Glu) + AMP + diphosphate</text>
        <dbReference type="Rhea" id="RHEA:23540"/>
        <dbReference type="Rhea" id="RHEA-COMP:9663"/>
        <dbReference type="Rhea" id="RHEA-COMP:9680"/>
        <dbReference type="ChEBI" id="CHEBI:29985"/>
        <dbReference type="ChEBI" id="CHEBI:30616"/>
        <dbReference type="ChEBI" id="CHEBI:33019"/>
        <dbReference type="ChEBI" id="CHEBI:78442"/>
        <dbReference type="ChEBI" id="CHEBI:78520"/>
        <dbReference type="ChEBI" id="CHEBI:456215"/>
        <dbReference type="EC" id="6.1.1.17"/>
    </reaction>
</comment>
<dbReference type="PANTHER" id="PTHR43311">
    <property type="entry name" value="GLUTAMATE--TRNA LIGASE"/>
    <property type="match status" value="1"/>
</dbReference>
<dbReference type="GO" id="GO:0004818">
    <property type="term" value="F:glutamate-tRNA ligase activity"/>
    <property type="evidence" value="ECO:0007669"/>
    <property type="project" value="UniProtKB-UniRule"/>
</dbReference>
<evidence type="ECO:0000313" key="12">
    <source>
        <dbReference type="Proteomes" id="UP000230790"/>
    </source>
</evidence>
<dbReference type="EC" id="6.1.1.17" evidence="8"/>
<dbReference type="Pfam" id="PF00749">
    <property type="entry name" value="tRNA-synt_1c"/>
    <property type="match status" value="1"/>
</dbReference>
<dbReference type="HAMAP" id="MF_00022">
    <property type="entry name" value="Glu_tRNA_synth_type1"/>
    <property type="match status" value="1"/>
</dbReference>
<keyword evidence="4 8" id="KW-0547">Nucleotide-binding</keyword>
<comment type="subcellular location">
    <subcellularLocation>
        <location evidence="8">Cytoplasm</location>
    </subcellularLocation>
</comment>
<dbReference type="Gene3D" id="1.10.10.350">
    <property type="match status" value="1"/>
</dbReference>
<keyword evidence="3 8" id="KW-0436">Ligase</keyword>
<protein>
    <recommendedName>
        <fullName evidence="8">Glutamate--tRNA ligase</fullName>
        <ecNumber evidence="8">6.1.1.17</ecNumber>
    </recommendedName>
    <alternativeName>
        <fullName evidence="8">Glutamyl-tRNA synthetase</fullName>
        <shortName evidence="8">GluRS</shortName>
    </alternativeName>
</protein>
<feature type="domain" description="Glutamyl/glutaminyl-tRNA synthetase class Ib catalytic" evidence="9">
    <location>
        <begin position="6"/>
        <end position="339"/>
    </location>
</feature>
<dbReference type="InterPro" id="IPR033910">
    <property type="entry name" value="GluRS_core"/>
</dbReference>
<dbReference type="GO" id="GO:0005524">
    <property type="term" value="F:ATP binding"/>
    <property type="evidence" value="ECO:0007669"/>
    <property type="project" value="UniProtKB-UniRule"/>
</dbReference>
<keyword evidence="5 8" id="KW-0067">ATP-binding</keyword>
<dbReference type="CDD" id="cd00808">
    <property type="entry name" value="GluRS_core"/>
    <property type="match status" value="1"/>
</dbReference>
<dbReference type="GO" id="GO:0006424">
    <property type="term" value="P:glutamyl-tRNA aminoacylation"/>
    <property type="evidence" value="ECO:0007669"/>
    <property type="project" value="UniProtKB-UniRule"/>
</dbReference>
<dbReference type="EMBL" id="PGTN01000028">
    <property type="protein sequence ID" value="PJF47960.1"/>
    <property type="molecule type" value="Genomic_DNA"/>
</dbReference>
<evidence type="ECO:0000313" key="11">
    <source>
        <dbReference type="EMBL" id="PJF47960.1"/>
    </source>
</evidence>
<evidence type="ECO:0000256" key="4">
    <source>
        <dbReference type="ARBA" id="ARBA00022741"/>
    </source>
</evidence>
<dbReference type="Gene3D" id="1.10.8.70">
    <property type="entry name" value="Glutamate-tRNA synthetase, class I, anticodon-binding domain 1"/>
    <property type="match status" value="1"/>
</dbReference>
<comment type="caution">
    <text evidence="8">Lacks conserved residue(s) required for the propagation of feature annotation.</text>
</comment>
<feature type="domain" description="Aminoacyl-tRNA synthetase class I anticodon-binding" evidence="10">
    <location>
        <begin position="353"/>
        <end position="500"/>
    </location>
</feature>